<dbReference type="Pfam" id="PF13193">
    <property type="entry name" value="AMP-binding_C"/>
    <property type="match status" value="1"/>
</dbReference>
<dbReference type="PANTHER" id="PTHR43201">
    <property type="entry name" value="ACYL-COA SYNTHETASE"/>
    <property type="match status" value="1"/>
</dbReference>
<dbReference type="SUPFAM" id="SSF56801">
    <property type="entry name" value="Acetyl-CoA synthetase-like"/>
    <property type="match status" value="1"/>
</dbReference>
<dbReference type="InterPro" id="IPR045851">
    <property type="entry name" value="AMP-bd_C_sf"/>
</dbReference>
<evidence type="ECO:0000256" key="2">
    <source>
        <dbReference type="ARBA" id="ARBA00022598"/>
    </source>
</evidence>
<evidence type="ECO:0000259" key="3">
    <source>
        <dbReference type="Pfam" id="PF13193"/>
    </source>
</evidence>
<keyword evidence="2" id="KW-0436">Ligase</keyword>
<comment type="similarity">
    <text evidence="1">Belongs to the ATP-dependent AMP-binding enzyme family.</text>
</comment>
<comment type="caution">
    <text evidence="4">The sequence shown here is derived from an EMBL/GenBank/DDBJ whole genome shotgun (WGS) entry which is preliminary data.</text>
</comment>
<dbReference type="InterPro" id="IPR025110">
    <property type="entry name" value="AMP-bd_C"/>
</dbReference>
<protein>
    <recommendedName>
        <fullName evidence="3">AMP-binding enzyme C-terminal domain-containing protein</fullName>
    </recommendedName>
</protein>
<reference evidence="4" key="1">
    <citation type="submission" date="2013-08" db="EMBL/GenBank/DDBJ databases">
        <authorList>
            <person name="Mendez C."/>
            <person name="Richter M."/>
            <person name="Ferrer M."/>
            <person name="Sanchez J."/>
        </authorList>
    </citation>
    <scope>NUCLEOTIDE SEQUENCE</scope>
</reference>
<feature type="domain" description="AMP-binding enzyme C-terminal" evidence="3">
    <location>
        <begin position="2"/>
        <end position="72"/>
    </location>
</feature>
<dbReference type="GO" id="GO:0006631">
    <property type="term" value="P:fatty acid metabolic process"/>
    <property type="evidence" value="ECO:0007669"/>
    <property type="project" value="TreeGrafter"/>
</dbReference>
<reference evidence="4" key="2">
    <citation type="journal article" date="2014" name="ISME J.">
        <title>Microbial stratification in low pH oxic and suboxic macroscopic growths along an acid mine drainage.</title>
        <authorList>
            <person name="Mendez-Garcia C."/>
            <person name="Mesa V."/>
            <person name="Sprenger R.R."/>
            <person name="Richter M."/>
            <person name="Diez M.S."/>
            <person name="Solano J."/>
            <person name="Bargiela R."/>
            <person name="Golyshina O.V."/>
            <person name="Manteca A."/>
            <person name="Ramos J.L."/>
            <person name="Gallego J.R."/>
            <person name="Llorente I."/>
            <person name="Martins Dos Santos V.A."/>
            <person name="Jensen O.N."/>
            <person name="Pelaez A.I."/>
            <person name="Sanchez J."/>
            <person name="Ferrer M."/>
        </authorList>
    </citation>
    <scope>NUCLEOTIDE SEQUENCE</scope>
</reference>
<name>T1CDY4_9ZZZZ</name>
<accession>T1CDY4</accession>
<sequence>MLATHPAVAEAAVVGLPEAAHGEVVVAVVVRRPGSSVSAEELIGFVRGRIAHYKAPRRIEFRAQLPRTGIQKVLRRSLRAELLAAGSV</sequence>
<evidence type="ECO:0000256" key="1">
    <source>
        <dbReference type="ARBA" id="ARBA00006432"/>
    </source>
</evidence>
<proteinExistence type="inferred from homology"/>
<dbReference type="GO" id="GO:0031956">
    <property type="term" value="F:medium-chain fatty acid-CoA ligase activity"/>
    <property type="evidence" value="ECO:0007669"/>
    <property type="project" value="TreeGrafter"/>
</dbReference>
<dbReference type="Gene3D" id="3.30.300.30">
    <property type="match status" value="1"/>
</dbReference>
<evidence type="ECO:0000313" key="4">
    <source>
        <dbReference type="EMBL" id="EQD80697.1"/>
    </source>
</evidence>
<gene>
    <name evidence="4" type="ORF">B1A_00617</name>
</gene>
<dbReference type="AlphaFoldDB" id="T1CDY4"/>
<dbReference type="PANTHER" id="PTHR43201:SF5">
    <property type="entry name" value="MEDIUM-CHAIN ACYL-COA LIGASE ACSF2, MITOCHONDRIAL"/>
    <property type="match status" value="1"/>
</dbReference>
<dbReference type="EMBL" id="AUZX01000464">
    <property type="protein sequence ID" value="EQD80697.1"/>
    <property type="molecule type" value="Genomic_DNA"/>
</dbReference>
<organism evidence="4">
    <name type="scientific">mine drainage metagenome</name>
    <dbReference type="NCBI Taxonomy" id="410659"/>
    <lineage>
        <taxon>unclassified sequences</taxon>
        <taxon>metagenomes</taxon>
        <taxon>ecological metagenomes</taxon>
    </lineage>
</organism>